<dbReference type="InterPro" id="IPR037171">
    <property type="entry name" value="NagB/RpiA_transferase-like"/>
</dbReference>
<evidence type="ECO:0000256" key="1">
    <source>
        <dbReference type="ARBA" id="ARBA00010638"/>
    </source>
</evidence>
<dbReference type="AlphaFoldDB" id="A0A845MCS3"/>
<dbReference type="Proteomes" id="UP000445696">
    <property type="component" value="Unassembled WGS sequence"/>
</dbReference>
<keyword evidence="5" id="KW-0436">Ligase</keyword>
<reference evidence="5 6" key="1">
    <citation type="journal article" date="2014" name="Int. J. Syst. Evol. Microbiol.">
        <title>Sneathiella chungangensis sp. nov., isolated from a marine sand, and emended description of the genus Sneathiella.</title>
        <authorList>
            <person name="Siamphan C."/>
            <person name="Kim H."/>
            <person name="Lee J.S."/>
            <person name="Kim W."/>
        </authorList>
    </citation>
    <scope>NUCLEOTIDE SEQUENCE [LARGE SCALE GENOMIC DNA]</scope>
    <source>
        <strain evidence="5 6">KCTC 32476</strain>
    </source>
</reference>
<evidence type="ECO:0000256" key="4">
    <source>
        <dbReference type="RuleBase" id="RU361279"/>
    </source>
</evidence>
<organism evidence="5 6">
    <name type="scientific">Sneathiella chungangensis</name>
    <dbReference type="NCBI Taxonomy" id="1418234"/>
    <lineage>
        <taxon>Bacteria</taxon>
        <taxon>Pseudomonadati</taxon>
        <taxon>Pseudomonadota</taxon>
        <taxon>Alphaproteobacteria</taxon>
        <taxon>Sneathiellales</taxon>
        <taxon>Sneathiellaceae</taxon>
        <taxon>Sneathiella</taxon>
    </lineage>
</organism>
<comment type="similarity">
    <text evidence="1 4">Belongs to the 5-formyltetrahydrofolate cyclo-ligase family.</text>
</comment>
<dbReference type="InterPro" id="IPR002698">
    <property type="entry name" value="FTHF_cligase"/>
</dbReference>
<accession>A0A845MCS3</accession>
<dbReference type="RefSeq" id="WP_161337315.1">
    <property type="nucleotide sequence ID" value="NZ_JBHSDG010000002.1"/>
</dbReference>
<comment type="cofactor">
    <cofactor evidence="4">
        <name>Mg(2+)</name>
        <dbReference type="ChEBI" id="CHEBI:18420"/>
    </cofactor>
</comment>
<dbReference type="GO" id="GO:0005524">
    <property type="term" value="F:ATP binding"/>
    <property type="evidence" value="ECO:0007669"/>
    <property type="project" value="UniProtKB-KW"/>
</dbReference>
<keyword evidence="6" id="KW-1185">Reference proteome</keyword>
<evidence type="ECO:0000313" key="5">
    <source>
        <dbReference type="EMBL" id="MZR20894.1"/>
    </source>
</evidence>
<dbReference type="SUPFAM" id="SSF100950">
    <property type="entry name" value="NagB/RpiA/CoA transferase-like"/>
    <property type="match status" value="1"/>
</dbReference>
<dbReference type="EC" id="6.3.3.2" evidence="4"/>
<dbReference type="GO" id="GO:0030272">
    <property type="term" value="F:5-formyltetrahydrofolate cyclo-ligase activity"/>
    <property type="evidence" value="ECO:0007669"/>
    <property type="project" value="UniProtKB-EC"/>
</dbReference>
<dbReference type="PANTHER" id="PTHR23407:SF1">
    <property type="entry name" value="5-FORMYLTETRAHYDROFOLATE CYCLO-LIGASE"/>
    <property type="match status" value="1"/>
</dbReference>
<evidence type="ECO:0000256" key="3">
    <source>
        <dbReference type="ARBA" id="ARBA00022840"/>
    </source>
</evidence>
<dbReference type="EMBL" id="WTVA01000001">
    <property type="protein sequence ID" value="MZR20894.1"/>
    <property type="molecule type" value="Genomic_DNA"/>
</dbReference>
<dbReference type="Gene3D" id="3.40.50.10420">
    <property type="entry name" value="NagB/RpiA/CoA transferase-like"/>
    <property type="match status" value="1"/>
</dbReference>
<dbReference type="Pfam" id="PF01812">
    <property type="entry name" value="5-FTHF_cyc-lig"/>
    <property type="match status" value="1"/>
</dbReference>
<dbReference type="GO" id="GO:0046872">
    <property type="term" value="F:metal ion binding"/>
    <property type="evidence" value="ECO:0007669"/>
    <property type="project" value="UniProtKB-KW"/>
</dbReference>
<keyword evidence="3 4" id="KW-0067">ATP-binding</keyword>
<proteinExistence type="inferred from homology"/>
<dbReference type="GO" id="GO:0009396">
    <property type="term" value="P:folic acid-containing compound biosynthetic process"/>
    <property type="evidence" value="ECO:0007669"/>
    <property type="project" value="TreeGrafter"/>
</dbReference>
<dbReference type="InterPro" id="IPR024185">
    <property type="entry name" value="FTHF_cligase-like_sf"/>
</dbReference>
<sequence length="226" mass="24485">MSDESKIATGFSSPPCFAHELELDDNGYLGVDAQTALDVVRFRKAKRDELIAARLKLTVKERRAIAAAIAAELDHIISPAGGMTISLYWPIRGEPDMRGWMTRVIETGARIALPVVKVKAQPMIFREWTPGCAMAPGIWQIPVPADGEEIIPDVVISPLVGFDAECYRLGYGGGYFDRTLAALSPRPKVIGIGYAASRLSTIFPQPHDIPMDHIATGSGDILTRGG</sequence>
<gene>
    <name evidence="5" type="ORF">GQF03_00950</name>
</gene>
<protein>
    <recommendedName>
        <fullName evidence="4">5-formyltetrahydrofolate cyclo-ligase</fullName>
        <ecNumber evidence="4">6.3.3.2</ecNumber>
    </recommendedName>
</protein>
<keyword evidence="2 4" id="KW-0547">Nucleotide-binding</keyword>
<comment type="caution">
    <text evidence="5">The sequence shown here is derived from an EMBL/GenBank/DDBJ whole genome shotgun (WGS) entry which is preliminary data.</text>
</comment>
<dbReference type="PANTHER" id="PTHR23407">
    <property type="entry name" value="ATPASE INHIBITOR/5-FORMYLTETRAHYDROFOLATE CYCLO-LIGASE"/>
    <property type="match status" value="1"/>
</dbReference>
<dbReference type="OrthoDB" id="9801938at2"/>
<name>A0A845MCS3_9PROT</name>
<keyword evidence="4" id="KW-0460">Magnesium</keyword>
<dbReference type="NCBIfam" id="TIGR02727">
    <property type="entry name" value="MTHFS_bact"/>
    <property type="match status" value="1"/>
</dbReference>
<dbReference type="GO" id="GO:0035999">
    <property type="term" value="P:tetrahydrofolate interconversion"/>
    <property type="evidence" value="ECO:0007669"/>
    <property type="project" value="TreeGrafter"/>
</dbReference>
<comment type="catalytic activity">
    <reaction evidence="4">
        <text>(6S)-5-formyl-5,6,7,8-tetrahydrofolate + ATP = (6R)-5,10-methenyltetrahydrofolate + ADP + phosphate</text>
        <dbReference type="Rhea" id="RHEA:10488"/>
        <dbReference type="ChEBI" id="CHEBI:30616"/>
        <dbReference type="ChEBI" id="CHEBI:43474"/>
        <dbReference type="ChEBI" id="CHEBI:57455"/>
        <dbReference type="ChEBI" id="CHEBI:57457"/>
        <dbReference type="ChEBI" id="CHEBI:456216"/>
        <dbReference type="EC" id="6.3.3.2"/>
    </reaction>
</comment>
<keyword evidence="4" id="KW-0479">Metal-binding</keyword>
<evidence type="ECO:0000313" key="6">
    <source>
        <dbReference type="Proteomes" id="UP000445696"/>
    </source>
</evidence>
<evidence type="ECO:0000256" key="2">
    <source>
        <dbReference type="ARBA" id="ARBA00022741"/>
    </source>
</evidence>